<dbReference type="InterPro" id="IPR018060">
    <property type="entry name" value="HTH_AraC"/>
</dbReference>
<dbReference type="Gene3D" id="1.10.10.60">
    <property type="entry name" value="Homeodomain-like"/>
    <property type="match status" value="1"/>
</dbReference>
<dbReference type="InterPro" id="IPR037923">
    <property type="entry name" value="HTH-like"/>
</dbReference>
<keyword evidence="3" id="KW-0804">Transcription</keyword>
<dbReference type="InterPro" id="IPR003313">
    <property type="entry name" value="AraC-bd"/>
</dbReference>
<dbReference type="GO" id="GO:0003700">
    <property type="term" value="F:DNA-binding transcription factor activity"/>
    <property type="evidence" value="ECO:0007669"/>
    <property type="project" value="InterPro"/>
</dbReference>
<organism evidence="5 6">
    <name type="scientific">Pelagicoccus mobilis</name>
    <dbReference type="NCBI Taxonomy" id="415221"/>
    <lineage>
        <taxon>Bacteria</taxon>
        <taxon>Pseudomonadati</taxon>
        <taxon>Verrucomicrobiota</taxon>
        <taxon>Opitutia</taxon>
        <taxon>Puniceicoccales</taxon>
        <taxon>Pelagicoccaceae</taxon>
        <taxon>Pelagicoccus</taxon>
    </lineage>
</organism>
<dbReference type="InterPro" id="IPR009057">
    <property type="entry name" value="Homeodomain-like_sf"/>
</dbReference>
<dbReference type="RefSeq" id="WP_200357590.1">
    <property type="nucleotide sequence ID" value="NZ_JAENIL010000046.1"/>
</dbReference>
<dbReference type="SUPFAM" id="SSF51215">
    <property type="entry name" value="Regulatory protein AraC"/>
    <property type="match status" value="1"/>
</dbReference>
<sequence length="284" mass="32260">MPSSKFPVGKVEIAPHVHNARYACPAENFQRDAFQYIAGYEECDGQYEIARKSYPYLILEMIISGKGKLRINDKEYEVSSGFCFCGGPEVEYEFRSSSRQPISKYFVVFGKIQASSFAPQKRLYPGFTTRYALPEEMKRWCELIIAEGSSQEADALENISALIGILVRKIAPDARGKTARQHTDALVIKALGVIERDFKTIGTLQELADSLSVSREHLCRVFKSNDKAPPYRILIRRKMEHAYAQLKMTQTPIQEIAYDLGFTDSFHFSRAFKKRYGIPPSAAR</sequence>
<dbReference type="GO" id="GO:0043565">
    <property type="term" value="F:sequence-specific DNA binding"/>
    <property type="evidence" value="ECO:0007669"/>
    <property type="project" value="InterPro"/>
</dbReference>
<reference evidence="5" key="1">
    <citation type="submission" date="2021-01" db="EMBL/GenBank/DDBJ databases">
        <title>Modified the classification status of verrucomicrobia.</title>
        <authorList>
            <person name="Feng X."/>
        </authorList>
    </citation>
    <scope>NUCLEOTIDE SEQUENCE</scope>
    <source>
        <strain evidence="5">KCTC 13126</strain>
    </source>
</reference>
<keyword evidence="1" id="KW-0805">Transcription regulation</keyword>
<dbReference type="SUPFAM" id="SSF46689">
    <property type="entry name" value="Homeodomain-like"/>
    <property type="match status" value="1"/>
</dbReference>
<dbReference type="AlphaFoldDB" id="A0A934RZ30"/>
<evidence type="ECO:0000313" key="5">
    <source>
        <dbReference type="EMBL" id="MBK1879377.1"/>
    </source>
</evidence>
<proteinExistence type="predicted"/>
<accession>A0A934RZ30</accession>
<dbReference type="PRINTS" id="PR00032">
    <property type="entry name" value="HTHARAC"/>
</dbReference>
<protein>
    <submittedName>
        <fullName evidence="5">Helix-turn-helix domain-containing protein</fullName>
    </submittedName>
</protein>
<dbReference type="Pfam" id="PF02311">
    <property type="entry name" value="AraC_binding"/>
    <property type="match status" value="1"/>
</dbReference>
<comment type="caution">
    <text evidence="5">The sequence shown here is derived from an EMBL/GenBank/DDBJ whole genome shotgun (WGS) entry which is preliminary data.</text>
</comment>
<dbReference type="InterPro" id="IPR020449">
    <property type="entry name" value="Tscrpt_reg_AraC-type_HTH"/>
</dbReference>
<dbReference type="PROSITE" id="PS01124">
    <property type="entry name" value="HTH_ARAC_FAMILY_2"/>
    <property type="match status" value="1"/>
</dbReference>
<evidence type="ECO:0000259" key="4">
    <source>
        <dbReference type="PROSITE" id="PS01124"/>
    </source>
</evidence>
<feature type="domain" description="HTH araC/xylS-type" evidence="4">
    <location>
        <begin position="188"/>
        <end position="284"/>
    </location>
</feature>
<gene>
    <name evidence="5" type="ORF">JIN87_20990</name>
</gene>
<evidence type="ECO:0000256" key="1">
    <source>
        <dbReference type="ARBA" id="ARBA00023015"/>
    </source>
</evidence>
<name>A0A934RZ30_9BACT</name>
<keyword evidence="2" id="KW-0238">DNA-binding</keyword>
<evidence type="ECO:0000256" key="2">
    <source>
        <dbReference type="ARBA" id="ARBA00023125"/>
    </source>
</evidence>
<evidence type="ECO:0000313" key="6">
    <source>
        <dbReference type="Proteomes" id="UP000617628"/>
    </source>
</evidence>
<keyword evidence="6" id="KW-1185">Reference proteome</keyword>
<dbReference type="PANTHER" id="PTHR43280">
    <property type="entry name" value="ARAC-FAMILY TRANSCRIPTIONAL REGULATOR"/>
    <property type="match status" value="1"/>
</dbReference>
<evidence type="ECO:0000256" key="3">
    <source>
        <dbReference type="ARBA" id="ARBA00023163"/>
    </source>
</evidence>
<dbReference type="Proteomes" id="UP000617628">
    <property type="component" value="Unassembled WGS sequence"/>
</dbReference>
<dbReference type="EMBL" id="JAENIL010000046">
    <property type="protein sequence ID" value="MBK1879377.1"/>
    <property type="molecule type" value="Genomic_DNA"/>
</dbReference>
<dbReference type="SMART" id="SM00342">
    <property type="entry name" value="HTH_ARAC"/>
    <property type="match status" value="1"/>
</dbReference>
<dbReference type="PANTHER" id="PTHR43280:SF31">
    <property type="entry name" value="TRANSCRIPTIONAL REGULATORY PROTEIN"/>
    <property type="match status" value="1"/>
</dbReference>
<dbReference type="Pfam" id="PF12833">
    <property type="entry name" value="HTH_18"/>
    <property type="match status" value="1"/>
</dbReference>